<feature type="transmembrane region" description="Helical" evidence="2">
    <location>
        <begin position="462"/>
        <end position="484"/>
    </location>
</feature>
<comment type="caution">
    <text evidence="4">The sequence shown here is derived from an EMBL/GenBank/DDBJ whole genome shotgun (WGS) entry which is preliminary data.</text>
</comment>
<evidence type="ECO:0000256" key="2">
    <source>
        <dbReference type="SAM" id="Phobius"/>
    </source>
</evidence>
<sequence length="540" mass="55997">MIEGLLASLQPMHLLYLLGGVLGGVLVGCLPGLTATMGTALLVPFTFVMEPTAGLVMLGGLYIGAMYGDAIPACLVNIPGTPSSLATSFDGFPMTEKGQGRRALIAACFSSAVGAVVGGVALLLLSPPLAALSLQFGPPEFFWLGILALTIMGSIVGKSFLRGIGAGMFGLLLSTIGVAVSGGETRFTFDQYQLMGGISLPVVLIGLFAIPQLIKLIEGRRTKSSIGTLDREKGVLRKTLPRAANPVNLARSSVLGTVIGILPGAGSPIAALISYNEAKRWSRNKRQFGKGAIEGVVASETANNAAAPASMVPTLTLGVPGSSPSAVILGALLLHGLRPGGELFQTNPDIVYAFIWAMIIGGLLVFVVGVLFSPLLVSVVAVPVQILVPAIAGLAVVGSFAIRNNIFDVYLMFIIGVAGYLLTKVGVPVAPVALGIILGPIVESGLDTALSMAQGSSYMEVFVLRPISAGLILLTVASIVWTVLSRRAERRRQLAGEDDPDEPEDPADTGEEPDVPEPPRGEPTGQATVEETDQSEVRSR</sequence>
<dbReference type="EMBL" id="BAABDD010000014">
    <property type="protein sequence ID" value="GAA3750188.1"/>
    <property type="molecule type" value="Genomic_DNA"/>
</dbReference>
<evidence type="ECO:0000259" key="3">
    <source>
        <dbReference type="Pfam" id="PF01970"/>
    </source>
</evidence>
<feature type="transmembrane region" description="Helical" evidence="2">
    <location>
        <begin position="317"/>
        <end position="337"/>
    </location>
</feature>
<reference evidence="5" key="1">
    <citation type="journal article" date="2019" name="Int. J. Syst. Evol. Microbiol.">
        <title>The Global Catalogue of Microorganisms (GCM) 10K type strain sequencing project: providing services to taxonomists for standard genome sequencing and annotation.</title>
        <authorList>
            <consortium name="The Broad Institute Genomics Platform"/>
            <consortium name="The Broad Institute Genome Sequencing Center for Infectious Disease"/>
            <person name="Wu L."/>
            <person name="Ma J."/>
        </authorList>
    </citation>
    <scope>NUCLEOTIDE SEQUENCE [LARGE SCALE GENOMIC DNA]</scope>
    <source>
        <strain evidence="5">JCM 17137</strain>
    </source>
</reference>
<feature type="region of interest" description="Disordered" evidence="1">
    <location>
        <begin position="491"/>
        <end position="540"/>
    </location>
</feature>
<gene>
    <name evidence="4" type="ORF">GCM10022402_31680</name>
</gene>
<keyword evidence="2" id="KW-0812">Transmembrane</keyword>
<protein>
    <submittedName>
        <fullName evidence="4">Tripartite tricarboxylate transporter permease</fullName>
    </submittedName>
</protein>
<feature type="transmembrane region" description="Helical" evidence="2">
    <location>
        <begin position="378"/>
        <end position="402"/>
    </location>
</feature>
<feature type="transmembrane region" description="Helical" evidence="2">
    <location>
        <begin position="141"/>
        <end position="157"/>
    </location>
</feature>
<proteinExistence type="predicted"/>
<evidence type="ECO:0000256" key="1">
    <source>
        <dbReference type="SAM" id="MobiDB-lite"/>
    </source>
</evidence>
<dbReference type="PANTHER" id="PTHR35342">
    <property type="entry name" value="TRICARBOXYLIC TRANSPORT PROTEIN"/>
    <property type="match status" value="1"/>
</dbReference>
<name>A0ABP7FXH0_9ACTN</name>
<dbReference type="RefSeq" id="WP_344972516.1">
    <property type="nucleotide sequence ID" value="NZ_BAABDD010000014.1"/>
</dbReference>
<keyword evidence="2" id="KW-0472">Membrane</keyword>
<organism evidence="4 5">
    <name type="scientific">Salinactinospora qingdaonensis</name>
    <dbReference type="NCBI Taxonomy" id="702744"/>
    <lineage>
        <taxon>Bacteria</taxon>
        <taxon>Bacillati</taxon>
        <taxon>Actinomycetota</taxon>
        <taxon>Actinomycetes</taxon>
        <taxon>Streptosporangiales</taxon>
        <taxon>Nocardiopsidaceae</taxon>
        <taxon>Salinactinospora</taxon>
    </lineage>
</organism>
<evidence type="ECO:0000313" key="5">
    <source>
        <dbReference type="Proteomes" id="UP001500908"/>
    </source>
</evidence>
<feature type="transmembrane region" description="Helical" evidence="2">
    <location>
        <begin position="12"/>
        <end position="33"/>
    </location>
</feature>
<feature type="transmembrane region" description="Helical" evidence="2">
    <location>
        <begin position="194"/>
        <end position="214"/>
    </location>
</feature>
<feature type="transmembrane region" description="Helical" evidence="2">
    <location>
        <begin position="39"/>
        <end position="63"/>
    </location>
</feature>
<evidence type="ECO:0000313" key="4">
    <source>
        <dbReference type="EMBL" id="GAA3750188.1"/>
    </source>
</evidence>
<dbReference type="Proteomes" id="UP001500908">
    <property type="component" value="Unassembled WGS sequence"/>
</dbReference>
<accession>A0ABP7FXH0</accession>
<feature type="transmembrane region" description="Helical" evidence="2">
    <location>
        <begin position="254"/>
        <end position="275"/>
    </location>
</feature>
<feature type="transmembrane region" description="Helical" evidence="2">
    <location>
        <begin position="103"/>
        <end position="125"/>
    </location>
</feature>
<keyword evidence="2" id="KW-1133">Transmembrane helix</keyword>
<feature type="compositionally biased region" description="Acidic residues" evidence="1">
    <location>
        <begin position="496"/>
        <end position="515"/>
    </location>
</feature>
<keyword evidence="5" id="KW-1185">Reference proteome</keyword>
<dbReference type="PANTHER" id="PTHR35342:SF5">
    <property type="entry name" value="TRICARBOXYLIC TRANSPORT PROTEIN"/>
    <property type="match status" value="1"/>
</dbReference>
<feature type="transmembrane region" description="Helical" evidence="2">
    <location>
        <begin position="349"/>
        <end position="372"/>
    </location>
</feature>
<dbReference type="Pfam" id="PF01970">
    <property type="entry name" value="TctA"/>
    <property type="match status" value="1"/>
</dbReference>
<feature type="transmembrane region" description="Helical" evidence="2">
    <location>
        <begin position="164"/>
        <end position="182"/>
    </location>
</feature>
<feature type="domain" description="DUF112" evidence="3">
    <location>
        <begin position="14"/>
        <end position="432"/>
    </location>
</feature>
<feature type="transmembrane region" description="Helical" evidence="2">
    <location>
        <begin position="409"/>
        <end position="442"/>
    </location>
</feature>
<dbReference type="InterPro" id="IPR002823">
    <property type="entry name" value="DUF112_TM"/>
</dbReference>